<dbReference type="InterPro" id="IPR036412">
    <property type="entry name" value="HAD-like_sf"/>
</dbReference>
<sequence>MKRAIFFNINETLTTNIASDSLKEHPQDVKVLPGVEIALNYYQNQEPSWLMIGISNQADWESMDLDTDEPFKHLDHIIAKMQHVLSLLSQLRAIYFCSHSEGINCWRVTRQGAVKISKYLKASELHLQEKYAFRKPGAGMIFLASLDYDVDLDLSWMIGNYPEDEGAARNAQIEFVHTKNWIQRFL</sequence>
<organism evidence="2 3">
    <name type="scientific">Mastigocoleus testarum BC008</name>
    <dbReference type="NCBI Taxonomy" id="371196"/>
    <lineage>
        <taxon>Bacteria</taxon>
        <taxon>Bacillati</taxon>
        <taxon>Cyanobacteriota</taxon>
        <taxon>Cyanophyceae</taxon>
        <taxon>Nostocales</taxon>
        <taxon>Hapalosiphonaceae</taxon>
        <taxon>Mastigocoleus</taxon>
    </lineage>
</organism>
<protein>
    <submittedName>
        <fullName evidence="2">Uncharacterized protein</fullName>
    </submittedName>
</protein>
<accession>A0A0V7ZUL3</accession>
<dbReference type="OrthoDB" id="484297at2"/>
<dbReference type="Proteomes" id="UP000053372">
    <property type="component" value="Unassembled WGS sequence"/>
</dbReference>
<dbReference type="EMBL" id="LMTZ01000066">
    <property type="protein sequence ID" value="KST68349.1"/>
    <property type="molecule type" value="Genomic_DNA"/>
</dbReference>
<keyword evidence="3" id="KW-1185">Reference proteome</keyword>
<dbReference type="EMBL" id="LMTZ01000083">
    <property type="protein sequence ID" value="KST68026.1"/>
    <property type="molecule type" value="Genomic_DNA"/>
</dbReference>
<dbReference type="Gene3D" id="3.40.50.1000">
    <property type="entry name" value="HAD superfamily/HAD-like"/>
    <property type="match status" value="1"/>
</dbReference>
<name>A0A0V7ZUL3_9CYAN</name>
<proteinExistence type="predicted"/>
<dbReference type="InterPro" id="IPR023214">
    <property type="entry name" value="HAD_sf"/>
</dbReference>
<dbReference type="RefSeq" id="WP_058183534.1">
    <property type="nucleotide sequence ID" value="NZ_LMTZ01000066.1"/>
</dbReference>
<comment type="caution">
    <text evidence="2">The sequence shown here is derived from an EMBL/GenBank/DDBJ whole genome shotgun (WGS) entry which is preliminary data.</text>
</comment>
<evidence type="ECO:0000313" key="3">
    <source>
        <dbReference type="Proteomes" id="UP000053372"/>
    </source>
</evidence>
<evidence type="ECO:0000313" key="1">
    <source>
        <dbReference type="EMBL" id="KST68026.1"/>
    </source>
</evidence>
<gene>
    <name evidence="1" type="ORF">BC008_32095</name>
    <name evidence="2" type="ORF">BC008_33030</name>
</gene>
<dbReference type="SUPFAM" id="SSF56784">
    <property type="entry name" value="HAD-like"/>
    <property type="match status" value="1"/>
</dbReference>
<evidence type="ECO:0000313" key="2">
    <source>
        <dbReference type="EMBL" id="KST68349.1"/>
    </source>
</evidence>
<dbReference type="AlphaFoldDB" id="A0A0V7ZUL3"/>
<reference evidence="2 3" key="1">
    <citation type="journal article" date="2015" name="Genome Announc.">
        <title>Draft Genome of the Euendolithic (true boring) Cyanobacterium Mastigocoleus testarum strain BC008.</title>
        <authorList>
            <person name="Guida B.S."/>
            <person name="Garcia-Pichel F."/>
        </authorList>
    </citation>
    <scope>NUCLEOTIDE SEQUENCE [LARGE SCALE GENOMIC DNA]</scope>
    <source>
        <strain evidence="2 3">BC008</strain>
    </source>
</reference>